<dbReference type="GO" id="GO:0016829">
    <property type="term" value="F:lyase activity"/>
    <property type="evidence" value="ECO:0007669"/>
    <property type="project" value="UniProtKB-KW"/>
</dbReference>
<evidence type="ECO:0000256" key="9">
    <source>
        <dbReference type="ARBA" id="ARBA00023102"/>
    </source>
</evidence>
<dbReference type="CDD" id="cd04732">
    <property type="entry name" value="HisA"/>
    <property type="match status" value="1"/>
</dbReference>
<accession>A0A150JBF2</accession>
<organism evidence="14 16">
    <name type="scientific">Candidatus Methanofastidiosum methylothiophilum</name>
    <dbReference type="NCBI Taxonomy" id="1705564"/>
    <lineage>
        <taxon>Archaea</taxon>
        <taxon>Methanobacteriati</taxon>
        <taxon>Methanobacteriota</taxon>
        <taxon>Stenosarchaea group</taxon>
        <taxon>Candidatus Methanofastidiosia</taxon>
        <taxon>Candidatus Methanofastidiosales</taxon>
        <taxon>Candidatus Methanofastidiosaceae</taxon>
        <taxon>Candidatus Methanofastidiosum</taxon>
    </lineage>
</organism>
<dbReference type="InterPro" id="IPR023016">
    <property type="entry name" value="HisA/PriA"/>
</dbReference>
<name>A0A150JJC9_9EURY</name>
<evidence type="ECO:0000256" key="6">
    <source>
        <dbReference type="ARBA" id="ARBA00018464"/>
    </source>
</evidence>
<evidence type="ECO:0000256" key="12">
    <source>
        <dbReference type="RuleBase" id="RU003657"/>
    </source>
</evidence>
<reference evidence="14 16" key="1">
    <citation type="journal article" date="2016" name="ISME J.">
        <title>Chasing the elusive Euryarchaeota class WSA2: genomes reveal a uniquely fastidious methyl-reducing methanogen.</title>
        <authorList>
            <person name="Nobu M.K."/>
            <person name="Narihiro T."/>
            <person name="Kuroda K."/>
            <person name="Mei R."/>
            <person name="Liu W.T."/>
        </authorList>
    </citation>
    <scope>NUCLEOTIDE SEQUENCE [LARGE SCALE GENOMIC DNA]</scope>
    <source>
        <strain evidence="14">ADurb1013_Bin02101</strain>
        <strain evidence="15">ADurb1213_Bin02801</strain>
    </source>
</reference>
<evidence type="ECO:0000256" key="1">
    <source>
        <dbReference type="ARBA" id="ARBA00000901"/>
    </source>
</evidence>
<evidence type="ECO:0000256" key="3">
    <source>
        <dbReference type="ARBA" id="ARBA00005133"/>
    </source>
</evidence>
<keyword evidence="10 11" id="KW-0413">Isomerase</keyword>
<dbReference type="FunFam" id="3.20.20.70:FF:000009">
    <property type="entry name" value="1-(5-phosphoribosyl)-5-[(5-phosphoribosylamino)methylideneamino] imidazole-4-carboxamide isomerase"/>
    <property type="match status" value="1"/>
</dbReference>
<dbReference type="InterPro" id="IPR006062">
    <property type="entry name" value="His_biosynth"/>
</dbReference>
<dbReference type="InterPro" id="IPR013785">
    <property type="entry name" value="Aldolase_TIM"/>
</dbReference>
<evidence type="ECO:0000256" key="7">
    <source>
        <dbReference type="ARBA" id="ARBA00022490"/>
    </source>
</evidence>
<dbReference type="PANTHER" id="PTHR43090">
    <property type="entry name" value="1-(5-PHOSPHORIBOSYL)-5-[(5-PHOSPHORIBOSYLAMINO)METHYLIDENEAMINO] IMIDAZOLE-4-CARBOXAMIDE ISOMERASE"/>
    <property type="match status" value="1"/>
</dbReference>
<evidence type="ECO:0000256" key="10">
    <source>
        <dbReference type="ARBA" id="ARBA00023235"/>
    </source>
</evidence>
<keyword evidence="8 11" id="KW-0028">Amino-acid biosynthesis</keyword>
<dbReference type="Gene3D" id="3.20.20.70">
    <property type="entry name" value="Aldolase class I"/>
    <property type="match status" value="1"/>
</dbReference>
<dbReference type="EMBL" id="LNJE01000011">
    <property type="protein sequence ID" value="KYC57529.1"/>
    <property type="molecule type" value="Genomic_DNA"/>
</dbReference>
<keyword evidence="7 11" id="KW-0963">Cytoplasm</keyword>
<comment type="caution">
    <text evidence="14">The sequence shown here is derived from an EMBL/GenBank/DDBJ whole genome shotgun (WGS) entry which is preliminary data.</text>
</comment>
<evidence type="ECO:0000256" key="4">
    <source>
        <dbReference type="ARBA" id="ARBA00009667"/>
    </source>
</evidence>
<protein>
    <recommendedName>
        <fullName evidence="6 11">1-(5-phosphoribosyl)-5-[(5-phosphoribosylamino)methylideneamino] imidazole-4-carboxamide isomerase</fullName>
        <ecNumber evidence="5 11">5.3.1.16</ecNumber>
    </recommendedName>
    <alternativeName>
        <fullName evidence="11">Phosphoribosylformimino-5-aminoimidazole carboxamide ribotide isomerase</fullName>
    </alternativeName>
</protein>
<dbReference type="NCBIfam" id="TIGR00007">
    <property type="entry name" value="1-(5-phosphoribosyl)-5-[(5-phosphoribosylamino)methylideneamino]imidazole-4-carboxamide isomerase"/>
    <property type="match status" value="1"/>
</dbReference>
<gene>
    <name evidence="14" type="primary">hisF_1</name>
    <name evidence="11" type="synonym">hisA</name>
    <name evidence="15" type="synonym">hisF_2</name>
    <name evidence="14" type="ORF">AN188_00940</name>
    <name evidence="15" type="ORF">APG09_01058</name>
</gene>
<dbReference type="HAMAP" id="MF_01014">
    <property type="entry name" value="HisA"/>
    <property type="match status" value="1"/>
</dbReference>
<dbReference type="InterPro" id="IPR006063">
    <property type="entry name" value="HisA_bact_arch"/>
</dbReference>
<evidence type="ECO:0000313" key="15">
    <source>
        <dbReference type="EMBL" id="KYC57529.1"/>
    </source>
</evidence>
<accession>A0A150JJC9</accession>
<proteinExistence type="inferred from homology"/>
<dbReference type="InterPro" id="IPR044524">
    <property type="entry name" value="Isoase_HisA-like"/>
</dbReference>
<dbReference type="EMBL" id="LNJB01000011">
    <property type="protein sequence ID" value="KYC54551.1"/>
    <property type="molecule type" value="Genomic_DNA"/>
</dbReference>
<evidence type="ECO:0000256" key="2">
    <source>
        <dbReference type="ARBA" id="ARBA00004496"/>
    </source>
</evidence>
<dbReference type="AlphaFoldDB" id="A0A150JJC9"/>
<comment type="subcellular location">
    <subcellularLocation>
        <location evidence="2 11 13">Cytoplasm</location>
    </subcellularLocation>
</comment>
<dbReference type="Proteomes" id="UP000092420">
    <property type="component" value="Unassembled WGS sequence"/>
</dbReference>
<dbReference type="InterPro" id="IPR011060">
    <property type="entry name" value="RibuloseP-bd_barrel"/>
</dbReference>
<comment type="catalytic activity">
    <reaction evidence="1 11 13">
        <text>1-(5-phospho-beta-D-ribosyl)-5-[(5-phospho-beta-D-ribosylamino)methylideneamino]imidazole-4-carboxamide = 5-[(5-phospho-1-deoxy-D-ribulos-1-ylimino)methylamino]-1-(5-phospho-beta-D-ribosyl)imidazole-4-carboxamide</text>
        <dbReference type="Rhea" id="RHEA:15469"/>
        <dbReference type="ChEBI" id="CHEBI:58435"/>
        <dbReference type="ChEBI" id="CHEBI:58525"/>
        <dbReference type="EC" id="5.3.1.16"/>
    </reaction>
</comment>
<dbReference type="GO" id="GO:0005737">
    <property type="term" value="C:cytoplasm"/>
    <property type="evidence" value="ECO:0007669"/>
    <property type="project" value="UniProtKB-SubCell"/>
</dbReference>
<comment type="pathway">
    <text evidence="3 11 13">Amino-acid biosynthesis; L-histidine biosynthesis; L-histidine from 5-phospho-alpha-D-ribose 1-diphosphate: step 4/9.</text>
</comment>
<accession>A0A150JJV8</accession>
<dbReference type="EC" id="5.3.1.16" evidence="5 11"/>
<dbReference type="UniPathway" id="UPA00031">
    <property type="reaction ID" value="UER00009"/>
</dbReference>
<keyword evidence="14" id="KW-0456">Lyase</keyword>
<evidence type="ECO:0000256" key="5">
    <source>
        <dbReference type="ARBA" id="ARBA00012550"/>
    </source>
</evidence>
<dbReference type="PANTHER" id="PTHR43090:SF2">
    <property type="entry name" value="1-(5-PHOSPHORIBOSYL)-5-[(5-PHOSPHORIBOSYLAMINO)METHYLIDENEAMINO] IMIDAZOLE-4-CARBOXAMIDE ISOMERASE"/>
    <property type="match status" value="1"/>
</dbReference>
<comment type="similarity">
    <text evidence="4 11 12">Belongs to the HisA/HisF family.</text>
</comment>
<dbReference type="GO" id="GO:0000162">
    <property type="term" value="P:L-tryptophan biosynthetic process"/>
    <property type="evidence" value="ECO:0007669"/>
    <property type="project" value="TreeGrafter"/>
</dbReference>
<evidence type="ECO:0000256" key="13">
    <source>
        <dbReference type="RuleBase" id="RU003658"/>
    </source>
</evidence>
<evidence type="ECO:0000256" key="11">
    <source>
        <dbReference type="HAMAP-Rule" id="MF_01014"/>
    </source>
</evidence>
<keyword evidence="9 11" id="KW-0368">Histidine biosynthesis</keyword>
<dbReference type="Pfam" id="PF00977">
    <property type="entry name" value="His_biosynth"/>
    <property type="match status" value="1"/>
</dbReference>
<evidence type="ECO:0000256" key="8">
    <source>
        <dbReference type="ARBA" id="ARBA00022605"/>
    </source>
</evidence>
<dbReference type="GO" id="GO:0000105">
    <property type="term" value="P:L-histidine biosynthetic process"/>
    <property type="evidence" value="ECO:0007669"/>
    <property type="project" value="UniProtKB-UniRule"/>
</dbReference>
<dbReference type="SUPFAM" id="SSF51366">
    <property type="entry name" value="Ribulose-phoshate binding barrel"/>
    <property type="match status" value="1"/>
</dbReference>
<sequence length="236" mass="25957">MKVLPAIDILNRNCVQLVGGDPNTKIFEHADPLTIAKKWAEYSDYLHLIDLDAAIYNRDTNRDIIKKILSEVKIPTEVGGGIRSIEIFRDLIDAGADKLIMGTSAIKNIELLNNIKNEFGKKRIVIALDVKGEDVSISGWTQDSGLKIFEAIKNLEEYASSFLITSIGVEGKMKGPDISLYKKILSITDVEIIASGGISSIDNLIELDRIGINKAVVGAAIYNNKIDLENVRKVFG</sequence>
<feature type="active site" description="Proton acceptor" evidence="11">
    <location>
        <position position="8"/>
    </location>
</feature>
<evidence type="ECO:0000313" key="14">
    <source>
        <dbReference type="EMBL" id="KYC54551.1"/>
    </source>
</evidence>
<feature type="active site" description="Proton donor" evidence="11">
    <location>
        <position position="129"/>
    </location>
</feature>
<dbReference type="GO" id="GO:0003949">
    <property type="term" value="F:1-(5-phosphoribosyl)-5-[(5-phosphoribosylamino)methylideneamino]imidazole-4-carboxamide isomerase activity"/>
    <property type="evidence" value="ECO:0007669"/>
    <property type="project" value="UniProtKB-UniRule"/>
</dbReference>
<evidence type="ECO:0000313" key="16">
    <source>
        <dbReference type="Proteomes" id="UP000092420"/>
    </source>
</evidence>